<reference evidence="1 2" key="1">
    <citation type="submission" date="2011-06" db="EMBL/GenBank/DDBJ databases">
        <title>The draft genome of Thiocapsa marina 5811.</title>
        <authorList>
            <consortium name="US DOE Joint Genome Institute (JGI-PGF)"/>
            <person name="Lucas S."/>
            <person name="Han J."/>
            <person name="Cheng J.-F."/>
            <person name="Goodwin L."/>
            <person name="Pitluck S."/>
            <person name="Peters L."/>
            <person name="Land M.L."/>
            <person name="Hauser L."/>
            <person name="Vogl K."/>
            <person name="Liu Z."/>
            <person name="Imhoff J."/>
            <person name="Thiel V."/>
            <person name="Frigaard N.-U."/>
            <person name="Bryant D."/>
            <person name="Woyke T.J."/>
        </authorList>
    </citation>
    <scope>NUCLEOTIDE SEQUENCE [LARGE SCALE GENOMIC DNA]</scope>
    <source>
        <strain evidence="1 2">5811</strain>
    </source>
</reference>
<evidence type="ECO:0000313" key="1">
    <source>
        <dbReference type="EMBL" id="EGV17749.1"/>
    </source>
</evidence>
<gene>
    <name evidence="1" type="ORF">ThimaDRAFT_2807</name>
</gene>
<accession>F9UD05</accession>
<evidence type="ECO:0000313" key="2">
    <source>
        <dbReference type="Proteomes" id="UP000005459"/>
    </source>
</evidence>
<name>F9UD05_9GAMM</name>
<sequence>MQQIERRVIALERRSIHVADGFVKHLNADDAKFNRRIARRHSASGLDFDLFVRIMPDDDVRRLHALHMGVLAKLGVSIDDLPNDDSP</sequence>
<dbReference type="AlphaFoldDB" id="F9UD05"/>
<dbReference type="OrthoDB" id="9972583at2"/>
<dbReference type="EMBL" id="AFWV01000009">
    <property type="protein sequence ID" value="EGV17749.1"/>
    <property type="molecule type" value="Genomic_DNA"/>
</dbReference>
<dbReference type="Proteomes" id="UP000005459">
    <property type="component" value="Unassembled WGS sequence"/>
</dbReference>
<keyword evidence="2" id="KW-1185">Reference proteome</keyword>
<dbReference type="RefSeq" id="WP_007193680.1">
    <property type="nucleotide sequence ID" value="NZ_AFWV01000009.1"/>
</dbReference>
<protein>
    <submittedName>
        <fullName evidence="1">Uncharacterized protein</fullName>
    </submittedName>
</protein>
<proteinExistence type="predicted"/>
<organism evidence="1 2">
    <name type="scientific">Thiocapsa marina 5811</name>
    <dbReference type="NCBI Taxonomy" id="768671"/>
    <lineage>
        <taxon>Bacteria</taxon>
        <taxon>Pseudomonadati</taxon>
        <taxon>Pseudomonadota</taxon>
        <taxon>Gammaproteobacteria</taxon>
        <taxon>Chromatiales</taxon>
        <taxon>Chromatiaceae</taxon>
        <taxon>Thiocapsa</taxon>
    </lineage>
</organism>